<dbReference type="Proteomes" id="UP001187471">
    <property type="component" value="Unassembled WGS sequence"/>
</dbReference>
<name>A0AA88R176_9ASTE</name>
<feature type="region of interest" description="Disordered" evidence="1">
    <location>
        <begin position="59"/>
        <end position="82"/>
    </location>
</feature>
<comment type="caution">
    <text evidence="2">The sequence shown here is derived from an EMBL/GenBank/DDBJ whole genome shotgun (WGS) entry which is preliminary data.</text>
</comment>
<organism evidence="2 3">
    <name type="scientific">Escallonia rubra</name>
    <dbReference type="NCBI Taxonomy" id="112253"/>
    <lineage>
        <taxon>Eukaryota</taxon>
        <taxon>Viridiplantae</taxon>
        <taxon>Streptophyta</taxon>
        <taxon>Embryophyta</taxon>
        <taxon>Tracheophyta</taxon>
        <taxon>Spermatophyta</taxon>
        <taxon>Magnoliopsida</taxon>
        <taxon>eudicotyledons</taxon>
        <taxon>Gunneridae</taxon>
        <taxon>Pentapetalae</taxon>
        <taxon>asterids</taxon>
        <taxon>campanulids</taxon>
        <taxon>Escalloniales</taxon>
        <taxon>Escalloniaceae</taxon>
        <taxon>Escallonia</taxon>
    </lineage>
</organism>
<dbReference type="EMBL" id="JAVXUO010001799">
    <property type="protein sequence ID" value="KAK2979092.1"/>
    <property type="molecule type" value="Genomic_DNA"/>
</dbReference>
<proteinExistence type="predicted"/>
<feature type="region of interest" description="Disordered" evidence="1">
    <location>
        <begin position="147"/>
        <end position="192"/>
    </location>
</feature>
<protein>
    <recommendedName>
        <fullName evidence="4">Hydroxyproline-rich glycoprotein family protein</fullName>
    </recommendedName>
</protein>
<keyword evidence="3" id="KW-1185">Reference proteome</keyword>
<sequence>MRGRSSSSSASSSSKQGGFKVKDGSMEIDKLGLVGKLKEEPPPPPAHLSGAYIRSLVKQLTSSRTKEDHPMVPKGSDTDDNGCCLTADKNKCQNAIESPPRQPQQQQHKKQVRRRLHTSRPYQERLLNMAEARREIVTALKFHRAAMKQQAHDIEQQPAVRPPGPQQPSFRQDQGKLKPRRNHPRIYAPTTNFSNDYSSYSSPFPCPRPTSYPWPVAPPPPLSEDNLNANFALPNQPLGLNLNLHDFNNLDADSLYLNKCNSSAIYSPSASSYNSCSPSLSFAPTEAHLSQEETADHIGENSAGLLHHAMDDEEMAEMRLLGEQHQMEWNDTLNSVTSAWWFKFLKAMELGPEDTEDDDDGLYRPFEDQLLDFPAWLMNNTSNNNNADNESSLLQNFLDDHCPDDYFQDPALPCAGSYVLAATYSVKCTIVERGRSCSHHMGPAPAVHVIVQQAYLREYDYWKENSVLDGVSDSNLSHDFLYLACGVCSIMDIEEIEGIDGE</sequence>
<reference evidence="2" key="1">
    <citation type="submission" date="2022-12" db="EMBL/GenBank/DDBJ databases">
        <title>Draft genome assemblies for two species of Escallonia (Escalloniales).</title>
        <authorList>
            <person name="Chanderbali A."/>
            <person name="Dervinis C."/>
            <person name="Anghel I."/>
            <person name="Soltis D."/>
            <person name="Soltis P."/>
            <person name="Zapata F."/>
        </authorList>
    </citation>
    <scope>NUCLEOTIDE SEQUENCE</scope>
    <source>
        <strain evidence="2">UCBG92.1500</strain>
        <tissue evidence="2">Leaf</tissue>
    </source>
</reference>
<feature type="compositionally biased region" description="Basic and acidic residues" evidence="1">
    <location>
        <begin position="32"/>
        <end position="41"/>
    </location>
</feature>
<dbReference type="PANTHER" id="PTHR37256">
    <property type="entry name" value="E1A-BINDING PROTEIN P400-LIKE"/>
    <property type="match status" value="1"/>
</dbReference>
<feature type="region of interest" description="Disordered" evidence="1">
    <location>
        <begin position="32"/>
        <end position="51"/>
    </location>
</feature>
<evidence type="ECO:0000313" key="2">
    <source>
        <dbReference type="EMBL" id="KAK2979092.1"/>
    </source>
</evidence>
<accession>A0AA88R176</accession>
<feature type="region of interest" description="Disordered" evidence="1">
    <location>
        <begin position="94"/>
        <end position="122"/>
    </location>
</feature>
<dbReference type="AlphaFoldDB" id="A0AA88R176"/>
<gene>
    <name evidence="2" type="ORF">RJ640_022574</name>
</gene>
<feature type="compositionally biased region" description="Low complexity" evidence="1">
    <location>
        <begin position="1"/>
        <end position="14"/>
    </location>
</feature>
<feature type="compositionally biased region" description="Basic residues" evidence="1">
    <location>
        <begin position="107"/>
        <end position="118"/>
    </location>
</feature>
<evidence type="ECO:0008006" key="4">
    <source>
        <dbReference type="Google" id="ProtNLM"/>
    </source>
</evidence>
<evidence type="ECO:0000256" key="1">
    <source>
        <dbReference type="SAM" id="MobiDB-lite"/>
    </source>
</evidence>
<feature type="region of interest" description="Disordered" evidence="1">
    <location>
        <begin position="1"/>
        <end position="26"/>
    </location>
</feature>
<dbReference type="PANTHER" id="PTHR37256:SF1">
    <property type="entry name" value="MYB-LIKE PROTEIN A"/>
    <property type="match status" value="1"/>
</dbReference>
<evidence type="ECO:0000313" key="3">
    <source>
        <dbReference type="Proteomes" id="UP001187471"/>
    </source>
</evidence>